<protein>
    <submittedName>
        <fullName evidence="1">Uncharacterized protein</fullName>
    </submittedName>
</protein>
<sequence length="62" mass="7032">MTQRTVSDLILDSFAEKIKKDDLFKGVAEDVIDSISANRRKKADIVNSLKKVENEDSRTFSD</sequence>
<name>A0A1E3XB68_9BACT</name>
<evidence type="ECO:0000313" key="2">
    <source>
        <dbReference type="Proteomes" id="UP000094056"/>
    </source>
</evidence>
<gene>
    <name evidence="1" type="ORF">SCARUB_02002</name>
</gene>
<dbReference type="AlphaFoldDB" id="A0A1E3XB68"/>
<comment type="caution">
    <text evidence="1">The sequence shown here is derived from an EMBL/GenBank/DDBJ whole genome shotgun (WGS) entry which is preliminary data.</text>
</comment>
<evidence type="ECO:0000313" key="1">
    <source>
        <dbReference type="EMBL" id="ODS32843.1"/>
    </source>
</evidence>
<organism evidence="1 2">
    <name type="scientific">Candidatus Scalindua rubra</name>
    <dbReference type="NCBI Taxonomy" id="1872076"/>
    <lineage>
        <taxon>Bacteria</taxon>
        <taxon>Pseudomonadati</taxon>
        <taxon>Planctomycetota</taxon>
        <taxon>Candidatus Brocadiia</taxon>
        <taxon>Candidatus Brocadiales</taxon>
        <taxon>Candidatus Scalinduaceae</taxon>
        <taxon>Candidatus Scalindua</taxon>
    </lineage>
</organism>
<accession>A0A1E3XB68</accession>
<dbReference type="Proteomes" id="UP000094056">
    <property type="component" value="Unassembled WGS sequence"/>
</dbReference>
<proteinExistence type="predicted"/>
<dbReference type="EMBL" id="MAYW01000046">
    <property type="protein sequence ID" value="ODS32843.1"/>
    <property type="molecule type" value="Genomic_DNA"/>
</dbReference>
<reference evidence="1 2" key="1">
    <citation type="submission" date="2016-07" db="EMBL/GenBank/DDBJ databases">
        <title>Draft genome of Scalindua rubra, obtained from a brine-seawater interface in the Red Sea, sheds light on salt adaptation in anammox bacteria.</title>
        <authorList>
            <person name="Speth D.R."/>
            <person name="Lagkouvardos I."/>
            <person name="Wang Y."/>
            <person name="Qian P.-Y."/>
            <person name="Dutilh B.E."/>
            <person name="Jetten M.S."/>
        </authorList>
    </citation>
    <scope>NUCLEOTIDE SEQUENCE [LARGE SCALE GENOMIC DNA]</scope>
    <source>
        <strain evidence="1">BSI-1</strain>
    </source>
</reference>